<sequence>MAAALALTLLPPALVSAAEKPAASAAAADRDTALTASSVTSFLDRFFAQEAIQELAPGAAVVVVKNGEVLAEKGYGYADVDSKRKVDPKNDVFRMASVSKTFTAAAIMQLAEQGKIGLDDDIRTYLGGITFDNPFAEPVTVADLLTHRSGFRIQDPRPEDLNPNLKEYVSMKDYIAKYMPDVVREPGTAYMYDNFAFLLLGYIVQQASGTPYETYMEKNVFAPLGMKSSGFLLTDDLKKRAASGYAAGEPVEPYTVRPTVMPQGGMLSTADDISKFMIAFLNEGKTASGAQLLKADTVASMTEYRSAIHPLLPDATYGFEAPSQLPGAGSSSKVITKAGDIPGASSLMFLIPEQDTGVFVVYNQNGGLREQLYAAFIARFFPQYAMPASFPAFTAESPEQLVRYSGLYKDLRVESVVSKVGPGSRGRMVISDPLTGERALQQVAPGLFMDANKLLVAFKTEADGSVSYLKEPYLNPMGYEQKGLKPAGFNDIPSTHPYAQYILNLQSLGYYPNDPNQAFGPEQAVTRAEYIDMLMRTSAIPLSEKKPEFADIQGHPYAAAIQTAYEYGLVSGNAKGMFEPDRPITRQEAAVIIYNSLGGLYPEELLAPVKLSGKTDKWAQSAVKLLVALGYHGPEVKVDKAGAADFQSKKVLTRAENAAINDLLLTSTVTGASHLDDAPADTQGPAA</sequence>
<keyword evidence="1" id="KW-0732">Signal</keyword>
<feature type="domain" description="SLH" evidence="2">
    <location>
        <begin position="544"/>
        <end position="607"/>
    </location>
</feature>
<accession>A0ABX0FB01</accession>
<dbReference type="PROSITE" id="PS51272">
    <property type="entry name" value="SLH"/>
    <property type="match status" value="2"/>
</dbReference>
<feature type="chain" id="PRO_5045892633" evidence="1">
    <location>
        <begin position="18"/>
        <end position="687"/>
    </location>
</feature>
<gene>
    <name evidence="3" type="ORF">GYN08_17750</name>
</gene>
<evidence type="ECO:0000313" key="4">
    <source>
        <dbReference type="Proteomes" id="UP000800303"/>
    </source>
</evidence>
<evidence type="ECO:0000259" key="2">
    <source>
        <dbReference type="PROSITE" id="PS51272"/>
    </source>
</evidence>
<dbReference type="Proteomes" id="UP000800303">
    <property type="component" value="Unassembled WGS sequence"/>
</dbReference>
<evidence type="ECO:0000313" key="3">
    <source>
        <dbReference type="EMBL" id="NGZ77145.1"/>
    </source>
</evidence>
<dbReference type="PANTHER" id="PTHR46825:SF9">
    <property type="entry name" value="BETA-LACTAMASE-RELATED DOMAIN-CONTAINING PROTEIN"/>
    <property type="match status" value="1"/>
</dbReference>
<dbReference type="InterPro" id="IPR001119">
    <property type="entry name" value="SLH_dom"/>
</dbReference>
<dbReference type="SUPFAM" id="SSF56601">
    <property type="entry name" value="beta-lactamase/transpeptidase-like"/>
    <property type="match status" value="1"/>
</dbReference>
<protein>
    <submittedName>
        <fullName evidence="3">Serine hydrolase</fullName>
    </submittedName>
</protein>
<proteinExistence type="predicted"/>
<evidence type="ECO:0000256" key="1">
    <source>
        <dbReference type="SAM" id="SignalP"/>
    </source>
</evidence>
<dbReference type="InterPro" id="IPR012338">
    <property type="entry name" value="Beta-lactam/transpept-like"/>
</dbReference>
<feature type="signal peptide" evidence="1">
    <location>
        <begin position="1"/>
        <end position="17"/>
    </location>
</feature>
<dbReference type="GO" id="GO:0016787">
    <property type="term" value="F:hydrolase activity"/>
    <property type="evidence" value="ECO:0007669"/>
    <property type="project" value="UniProtKB-KW"/>
</dbReference>
<dbReference type="InterPro" id="IPR050491">
    <property type="entry name" value="AmpC-like"/>
</dbReference>
<dbReference type="Pfam" id="PF00144">
    <property type="entry name" value="Beta-lactamase"/>
    <property type="match status" value="1"/>
</dbReference>
<keyword evidence="3" id="KW-0378">Hydrolase</keyword>
<dbReference type="Gene3D" id="3.40.710.10">
    <property type="entry name" value="DD-peptidase/beta-lactamase superfamily"/>
    <property type="match status" value="1"/>
</dbReference>
<dbReference type="EMBL" id="JAAFGS010000007">
    <property type="protein sequence ID" value="NGZ77145.1"/>
    <property type="molecule type" value="Genomic_DNA"/>
</dbReference>
<dbReference type="PANTHER" id="PTHR46825">
    <property type="entry name" value="D-ALANYL-D-ALANINE-CARBOXYPEPTIDASE/ENDOPEPTIDASE AMPH"/>
    <property type="match status" value="1"/>
</dbReference>
<keyword evidence="4" id="KW-1185">Reference proteome</keyword>
<organism evidence="3 4">
    <name type="scientific">Saccharibacillus alkalitolerans</name>
    <dbReference type="NCBI Taxonomy" id="2705290"/>
    <lineage>
        <taxon>Bacteria</taxon>
        <taxon>Bacillati</taxon>
        <taxon>Bacillota</taxon>
        <taxon>Bacilli</taxon>
        <taxon>Bacillales</taxon>
        <taxon>Paenibacillaceae</taxon>
        <taxon>Saccharibacillus</taxon>
    </lineage>
</organism>
<dbReference type="Pfam" id="PF00395">
    <property type="entry name" value="SLH"/>
    <property type="match status" value="2"/>
</dbReference>
<dbReference type="InterPro" id="IPR001466">
    <property type="entry name" value="Beta-lactam-related"/>
</dbReference>
<feature type="domain" description="SLH" evidence="2">
    <location>
        <begin position="485"/>
        <end position="543"/>
    </location>
</feature>
<comment type="caution">
    <text evidence="3">The sequence shown here is derived from an EMBL/GenBank/DDBJ whole genome shotgun (WGS) entry which is preliminary data.</text>
</comment>
<reference evidence="3 4" key="1">
    <citation type="submission" date="2020-01" db="EMBL/GenBank/DDBJ databases">
        <title>Polyphasic characterisation and genomic insights into a novel alkali tolerant bacterium VR-M41.</title>
        <authorList>
            <person name="Vemuluri V.R."/>
        </authorList>
    </citation>
    <scope>NUCLEOTIDE SEQUENCE [LARGE SCALE GENOMIC DNA]</scope>
    <source>
        <strain evidence="3 4">VR-M41</strain>
    </source>
</reference>
<name>A0ABX0FB01_9BACL</name>